<keyword evidence="2" id="KW-0472">Membrane</keyword>
<feature type="region of interest" description="Disordered" evidence="1">
    <location>
        <begin position="101"/>
        <end position="127"/>
    </location>
</feature>
<evidence type="ECO:0000313" key="6">
    <source>
        <dbReference type="EMBL" id="CAL4804764.1"/>
    </source>
</evidence>
<feature type="transmembrane region" description="Helical" evidence="2">
    <location>
        <begin position="318"/>
        <end position="339"/>
    </location>
</feature>
<dbReference type="AlphaFoldDB" id="A0A9P1M2E0"/>
<dbReference type="Proteomes" id="UP001152797">
    <property type="component" value="Unassembled WGS sequence"/>
</dbReference>
<sequence length="341" mass="38724">MFDASNLGVVCVKIRKVSELKLIIDNLNDDLVLKTDLLIGEKLLDEGKQMGLIGKEVVESLVQLEAHIKEHHVLNGQGRYDPAIDLSFLNMSNMKDSCKQLKEQMRKQDEEKRRKEQEDLQAQMDEEDLRENQQLLQEAGDLSYKVPTRDWVAPNIQEEFHPKPLPSDEPLKINKTERRITRYMTAEPDDKGIVKVYIDDPDVANASKENISVSFSMRTYTVRVKSSPPLLLGPVECDVIDPDRSTWRFSPGKRLTLSLMLSEAGKINQQNKKRWDELQAKMKAEKEEKGSSGSTAAAKVEPKPAEHRSSSNSLPDRYRAYVIAFILALFSIGYGLLLASR</sequence>
<protein>
    <submittedName>
        <fullName evidence="6">Ankyrin repeat domain-containing protein 17</fullName>
    </submittedName>
</protein>
<name>A0A9P1M2E0_9DINO</name>
<dbReference type="EMBL" id="CAMXCT010006635">
    <property type="protein sequence ID" value="CAI4017452.1"/>
    <property type="molecule type" value="Genomic_DNA"/>
</dbReference>
<proteinExistence type="predicted"/>
<dbReference type="EMBL" id="CAMXCT020006635">
    <property type="protein sequence ID" value="CAL1170827.1"/>
    <property type="molecule type" value="Genomic_DNA"/>
</dbReference>
<evidence type="ECO:0000313" key="4">
    <source>
        <dbReference type="EMBL" id="CAI4017452.1"/>
    </source>
</evidence>
<gene>
    <name evidence="4" type="ORF">C1SCF055_LOCUS42094</name>
</gene>
<evidence type="ECO:0000256" key="2">
    <source>
        <dbReference type="SAM" id="Phobius"/>
    </source>
</evidence>
<evidence type="ECO:0000259" key="3">
    <source>
        <dbReference type="PROSITE" id="PS51203"/>
    </source>
</evidence>
<organism evidence="4">
    <name type="scientific">Cladocopium goreaui</name>
    <dbReference type="NCBI Taxonomy" id="2562237"/>
    <lineage>
        <taxon>Eukaryota</taxon>
        <taxon>Sar</taxon>
        <taxon>Alveolata</taxon>
        <taxon>Dinophyceae</taxon>
        <taxon>Suessiales</taxon>
        <taxon>Symbiodiniaceae</taxon>
        <taxon>Cladocopium</taxon>
    </lineage>
</organism>
<evidence type="ECO:0000313" key="7">
    <source>
        <dbReference type="Proteomes" id="UP001152797"/>
    </source>
</evidence>
<keyword evidence="2" id="KW-0812">Transmembrane</keyword>
<feature type="domain" description="CS" evidence="3">
    <location>
        <begin position="175"/>
        <end position="279"/>
    </location>
</feature>
<reference evidence="4" key="1">
    <citation type="submission" date="2022-10" db="EMBL/GenBank/DDBJ databases">
        <authorList>
            <person name="Chen Y."/>
            <person name="Dougan E. K."/>
            <person name="Chan C."/>
            <person name="Rhodes N."/>
            <person name="Thang M."/>
        </authorList>
    </citation>
    <scope>NUCLEOTIDE SEQUENCE</scope>
</reference>
<feature type="compositionally biased region" description="Basic and acidic residues" evidence="1">
    <location>
        <begin position="300"/>
        <end position="309"/>
    </location>
</feature>
<comment type="caution">
    <text evidence="4">The sequence shown here is derived from an EMBL/GenBank/DDBJ whole genome shotgun (WGS) entry which is preliminary data.</text>
</comment>
<evidence type="ECO:0000256" key="1">
    <source>
        <dbReference type="SAM" id="MobiDB-lite"/>
    </source>
</evidence>
<evidence type="ECO:0000313" key="5">
    <source>
        <dbReference type="EMBL" id="CAL1170827.1"/>
    </source>
</evidence>
<reference evidence="5" key="2">
    <citation type="submission" date="2024-04" db="EMBL/GenBank/DDBJ databases">
        <authorList>
            <person name="Chen Y."/>
            <person name="Shah S."/>
            <person name="Dougan E. K."/>
            <person name="Thang M."/>
            <person name="Chan C."/>
        </authorList>
    </citation>
    <scope>NUCLEOTIDE SEQUENCE [LARGE SCALE GENOMIC DNA]</scope>
</reference>
<feature type="region of interest" description="Disordered" evidence="1">
    <location>
        <begin position="282"/>
        <end position="312"/>
    </location>
</feature>
<feature type="compositionally biased region" description="Basic and acidic residues" evidence="1">
    <location>
        <begin position="101"/>
        <end position="118"/>
    </location>
</feature>
<keyword evidence="2" id="KW-1133">Transmembrane helix</keyword>
<dbReference type="InterPro" id="IPR008978">
    <property type="entry name" value="HSP20-like_chaperone"/>
</dbReference>
<accession>A0A9P1M2E0</accession>
<dbReference type="InterPro" id="IPR007052">
    <property type="entry name" value="CS_dom"/>
</dbReference>
<dbReference type="Gene3D" id="2.60.40.790">
    <property type="match status" value="1"/>
</dbReference>
<dbReference type="EMBL" id="CAMXCT030006635">
    <property type="protein sequence ID" value="CAL4804764.1"/>
    <property type="molecule type" value="Genomic_DNA"/>
</dbReference>
<dbReference type="PROSITE" id="PS51203">
    <property type="entry name" value="CS"/>
    <property type="match status" value="1"/>
</dbReference>
<dbReference type="Pfam" id="PF04969">
    <property type="entry name" value="CS"/>
    <property type="match status" value="1"/>
</dbReference>
<dbReference type="OrthoDB" id="443447at2759"/>
<keyword evidence="7" id="KW-1185">Reference proteome</keyword>